<dbReference type="PANTHER" id="PTHR43270:SF8">
    <property type="entry name" value="DI- AND TRIPEPTIDASE DUG2-RELATED"/>
    <property type="match status" value="1"/>
</dbReference>
<dbReference type="Gene3D" id="3.40.630.10">
    <property type="entry name" value="Zn peptidases"/>
    <property type="match status" value="1"/>
</dbReference>
<dbReference type="AlphaFoldDB" id="A0AA37QGL7"/>
<organism evidence="6 7">
    <name type="scientific">Roseisolibacter agri</name>
    <dbReference type="NCBI Taxonomy" id="2014610"/>
    <lineage>
        <taxon>Bacteria</taxon>
        <taxon>Pseudomonadati</taxon>
        <taxon>Gemmatimonadota</taxon>
        <taxon>Gemmatimonadia</taxon>
        <taxon>Gemmatimonadales</taxon>
        <taxon>Gemmatimonadaceae</taxon>
        <taxon>Roseisolibacter</taxon>
    </lineage>
</organism>
<dbReference type="Gene3D" id="3.30.70.360">
    <property type="match status" value="1"/>
</dbReference>
<dbReference type="Pfam" id="PF07687">
    <property type="entry name" value="M20_dimer"/>
    <property type="match status" value="1"/>
</dbReference>
<keyword evidence="4" id="KW-0732">Signal</keyword>
<feature type="chain" id="PRO_5041406955" description="Peptidase M20 dimerisation domain-containing protein" evidence="4">
    <location>
        <begin position="29"/>
        <end position="525"/>
    </location>
</feature>
<comment type="caution">
    <text evidence="6">The sequence shown here is derived from an EMBL/GenBank/DDBJ whole genome shotgun (WGS) entry which is preliminary data.</text>
</comment>
<evidence type="ECO:0000313" key="7">
    <source>
        <dbReference type="Proteomes" id="UP001161325"/>
    </source>
</evidence>
<sequence>MTARAVGRRTLAALLAAALPITVTPAAAGAQNATRALAQKVETWTRANEPAVLREFAEFLAIPNIASDSATIRRNARWIVDAFAKRGVALRLLESPAGGPPAVYGELRSPGATRTVLLYAHYDGQPVNPAEWATPPFTPTLRTNSIQAGGQIVPLPEKPGVAGDEWRLFARGAGDDKAPIIATLAALDALKASGARPGINVRFYFDGEEEAGDPHLRALLERHRDLLTADVLLFADGPVHQTRRMQIVYGVRGTMGMELTTYGPLRALHSGHYGNWAPNPIVSLAHLIARMRDEDGRILIPDFLDDVRPVTDADRRAIGAAPSPDSGLRAELALGRTEGKDPLAEAIMRPAMNLRGIRSGGVGAAGSNTIQPEATASVDFRLVPDQTPARIREKVEAFLKAEGWHVVHDAPDAATRRAHPRVVRVDWRESGYAAVRSPLDLPAARAIVRTVGDAHGQPPIEVPILGGSLPIADFAEVLKTPVLVVPIANHDDAQHAPNEHLRLRNLRDGITTFAAILARLGAEWK</sequence>
<keyword evidence="3" id="KW-0378">Hydrolase</keyword>
<evidence type="ECO:0000256" key="2">
    <source>
        <dbReference type="ARBA" id="ARBA00022723"/>
    </source>
</evidence>
<dbReference type="SUPFAM" id="SSF53187">
    <property type="entry name" value="Zn-dependent exopeptidases"/>
    <property type="match status" value="1"/>
</dbReference>
<keyword evidence="1" id="KW-0645">Protease</keyword>
<evidence type="ECO:0000259" key="5">
    <source>
        <dbReference type="Pfam" id="PF07687"/>
    </source>
</evidence>
<dbReference type="InterPro" id="IPR051458">
    <property type="entry name" value="Cyt/Met_Dipeptidase"/>
</dbReference>
<name>A0AA37QGL7_9BACT</name>
<feature type="domain" description="Peptidase M20 dimerisation" evidence="5">
    <location>
        <begin position="249"/>
        <end position="402"/>
    </location>
</feature>
<dbReference type="Pfam" id="PF01546">
    <property type="entry name" value="Peptidase_M20"/>
    <property type="match status" value="1"/>
</dbReference>
<dbReference type="Proteomes" id="UP001161325">
    <property type="component" value="Unassembled WGS sequence"/>
</dbReference>
<dbReference type="EMBL" id="BRXS01000011">
    <property type="protein sequence ID" value="GLC28521.1"/>
    <property type="molecule type" value="Genomic_DNA"/>
</dbReference>
<dbReference type="GO" id="GO:0046872">
    <property type="term" value="F:metal ion binding"/>
    <property type="evidence" value="ECO:0007669"/>
    <property type="project" value="UniProtKB-KW"/>
</dbReference>
<gene>
    <name evidence="6" type="ORF">rosag_50340</name>
</gene>
<protein>
    <recommendedName>
        <fullName evidence="5">Peptidase M20 dimerisation domain-containing protein</fullName>
    </recommendedName>
</protein>
<accession>A0AA37QGL7</accession>
<feature type="signal peptide" evidence="4">
    <location>
        <begin position="1"/>
        <end position="28"/>
    </location>
</feature>
<dbReference type="PANTHER" id="PTHR43270">
    <property type="entry name" value="BETA-ALA-HIS DIPEPTIDASE"/>
    <property type="match status" value="1"/>
</dbReference>
<evidence type="ECO:0000256" key="1">
    <source>
        <dbReference type="ARBA" id="ARBA00022670"/>
    </source>
</evidence>
<dbReference type="GO" id="GO:0006508">
    <property type="term" value="P:proteolysis"/>
    <property type="evidence" value="ECO:0007669"/>
    <property type="project" value="UniProtKB-KW"/>
</dbReference>
<dbReference type="InterPro" id="IPR011650">
    <property type="entry name" value="Peptidase_M20_dimer"/>
</dbReference>
<dbReference type="InterPro" id="IPR002933">
    <property type="entry name" value="Peptidase_M20"/>
</dbReference>
<keyword evidence="2" id="KW-0479">Metal-binding</keyword>
<evidence type="ECO:0000256" key="4">
    <source>
        <dbReference type="SAM" id="SignalP"/>
    </source>
</evidence>
<dbReference type="RefSeq" id="WP_284352918.1">
    <property type="nucleotide sequence ID" value="NZ_BRXS01000011.1"/>
</dbReference>
<proteinExistence type="predicted"/>
<reference evidence="6" key="1">
    <citation type="submission" date="2022-08" db="EMBL/GenBank/DDBJ databases">
        <title>Draft genome sequencing of Roseisolibacter agri AW1220.</title>
        <authorList>
            <person name="Tobiishi Y."/>
            <person name="Tonouchi A."/>
        </authorList>
    </citation>
    <scope>NUCLEOTIDE SEQUENCE</scope>
    <source>
        <strain evidence="6">AW1220</strain>
    </source>
</reference>
<evidence type="ECO:0000313" key="6">
    <source>
        <dbReference type="EMBL" id="GLC28521.1"/>
    </source>
</evidence>
<dbReference type="GO" id="GO:0008233">
    <property type="term" value="F:peptidase activity"/>
    <property type="evidence" value="ECO:0007669"/>
    <property type="project" value="UniProtKB-KW"/>
</dbReference>
<keyword evidence="7" id="KW-1185">Reference proteome</keyword>
<evidence type="ECO:0000256" key="3">
    <source>
        <dbReference type="ARBA" id="ARBA00022801"/>
    </source>
</evidence>